<accession>A0AAW2YLK0</accession>
<comment type="caution">
    <text evidence="1">The sequence shown here is derived from an EMBL/GenBank/DDBJ whole genome shotgun (WGS) entry which is preliminary data.</text>
</comment>
<gene>
    <name evidence="1" type="ORF">AKO1_008421</name>
</gene>
<dbReference type="EMBL" id="JAOPGA020000310">
    <property type="protein sequence ID" value="KAL0478127.1"/>
    <property type="molecule type" value="Genomic_DNA"/>
</dbReference>
<dbReference type="Proteomes" id="UP001431209">
    <property type="component" value="Unassembled WGS sequence"/>
</dbReference>
<dbReference type="AlphaFoldDB" id="A0AAW2YLK0"/>
<protein>
    <submittedName>
        <fullName evidence="1">Laminin-like protein</fullName>
    </submittedName>
</protein>
<keyword evidence="2" id="KW-1185">Reference proteome</keyword>
<organism evidence="1 2">
    <name type="scientific">Acrasis kona</name>
    <dbReference type="NCBI Taxonomy" id="1008807"/>
    <lineage>
        <taxon>Eukaryota</taxon>
        <taxon>Discoba</taxon>
        <taxon>Heterolobosea</taxon>
        <taxon>Tetramitia</taxon>
        <taxon>Eutetramitia</taxon>
        <taxon>Acrasidae</taxon>
        <taxon>Acrasis</taxon>
    </lineage>
</organism>
<evidence type="ECO:0000313" key="2">
    <source>
        <dbReference type="Proteomes" id="UP001431209"/>
    </source>
</evidence>
<proteinExistence type="predicted"/>
<evidence type="ECO:0000313" key="1">
    <source>
        <dbReference type="EMBL" id="KAL0478127.1"/>
    </source>
</evidence>
<reference evidence="1 2" key="1">
    <citation type="submission" date="2024-03" db="EMBL/GenBank/DDBJ databases">
        <title>The Acrasis kona genome and developmental transcriptomes reveal deep origins of eukaryotic multicellular pathways.</title>
        <authorList>
            <person name="Sheikh S."/>
            <person name="Fu C.-J."/>
            <person name="Brown M.W."/>
            <person name="Baldauf S.L."/>
        </authorList>
    </citation>
    <scope>NUCLEOTIDE SEQUENCE [LARGE SCALE GENOMIC DNA]</scope>
    <source>
        <strain evidence="1 2">ATCC MYA-3509</strain>
    </source>
</reference>
<sequence length="202" mass="23783">MIVKVYVFEISYRDNYSETERFNLRVNSVNMLKTNSQLDSWSVGGATKFFQVAVKSRTQREAKEAILDLIRLNTYLKEIHHQYLEPKALDDSMYATNSTVEILSNLFSNLPDFQDEDEFENEVEADLDYQVHQIDAAHQQIDLNSDNSELHDEMDDEEFIVDQDREVEEDLQSVFKLRESVFKLRESVFKLRESGNSKKFYI</sequence>
<name>A0AAW2YLK0_9EUKA</name>